<feature type="compositionally biased region" description="Low complexity" evidence="1">
    <location>
        <begin position="84"/>
        <end position="95"/>
    </location>
</feature>
<accession>A0A9W6BZ04</accession>
<reference evidence="2 3" key="1">
    <citation type="journal article" date="2023" name="Commun. Biol.">
        <title>Reorganization of the ancestral sex-determining regions during the evolution of trioecy in Pleodorina starrii.</title>
        <authorList>
            <person name="Takahashi K."/>
            <person name="Suzuki S."/>
            <person name="Kawai-Toyooka H."/>
            <person name="Yamamoto K."/>
            <person name="Hamaji T."/>
            <person name="Ootsuki R."/>
            <person name="Yamaguchi H."/>
            <person name="Kawachi M."/>
            <person name="Higashiyama T."/>
            <person name="Nozaki H."/>
        </authorList>
    </citation>
    <scope>NUCLEOTIDE SEQUENCE [LARGE SCALE GENOMIC DNA]</scope>
    <source>
        <strain evidence="2 3">NIES-4479</strain>
    </source>
</reference>
<dbReference type="InterPro" id="IPR019410">
    <property type="entry name" value="Methyltransf_16"/>
</dbReference>
<protein>
    <submittedName>
        <fullName evidence="2">Uncharacterized protein</fullName>
    </submittedName>
</protein>
<feature type="compositionally biased region" description="Low complexity" evidence="1">
    <location>
        <begin position="136"/>
        <end position="155"/>
    </location>
</feature>
<feature type="region of interest" description="Disordered" evidence="1">
    <location>
        <begin position="84"/>
        <end position="120"/>
    </location>
</feature>
<dbReference type="Proteomes" id="UP001165080">
    <property type="component" value="Unassembled WGS sequence"/>
</dbReference>
<sequence>MGPELGLNRPGLRVLELGAGLGWLGMTVARNLPAAAVVVLTEQEEGGGLAWLRHNLALNAHLPGMGVVRAEPCDWRSVAGRIEQQQQQHGQVQVQPCSHQGQKEGRCSGPAAPQQSIADMPRDSQVWVAGTRDADPSLSESPPLQLQLQTQGPQSCPTPLAVDPLPEYGTCRSGSGPIGPRLQPDPSADLEPALGGADLCPLRDVHGLGRGCSDDTGTVISSSGERSGSSSSSSGTDSGCTLCSQQWDLVLGSDLVYNDVGADCLPRVMRALAGSGSGRILYCHTKHRFDTHDMQFFSQLAACGLECREVHEPSVPSPPPSPPPLTELFPDMRIAVYDIRLAG</sequence>
<evidence type="ECO:0000313" key="2">
    <source>
        <dbReference type="EMBL" id="GLC60708.1"/>
    </source>
</evidence>
<dbReference type="SUPFAM" id="SSF53335">
    <property type="entry name" value="S-adenosyl-L-methionine-dependent methyltransferases"/>
    <property type="match status" value="1"/>
</dbReference>
<comment type="caution">
    <text evidence="2">The sequence shown here is derived from an EMBL/GenBank/DDBJ whole genome shotgun (WGS) entry which is preliminary data.</text>
</comment>
<evidence type="ECO:0000313" key="3">
    <source>
        <dbReference type="Proteomes" id="UP001165080"/>
    </source>
</evidence>
<dbReference type="AlphaFoldDB" id="A0A9W6BZ04"/>
<gene>
    <name evidence="2" type="primary">PLEST011064</name>
    <name evidence="2" type="ORF">PLESTB_001660700</name>
</gene>
<dbReference type="OrthoDB" id="46564at2759"/>
<name>A0A9W6BZ04_9CHLO</name>
<organism evidence="2 3">
    <name type="scientific">Pleodorina starrii</name>
    <dbReference type="NCBI Taxonomy" id="330485"/>
    <lineage>
        <taxon>Eukaryota</taxon>
        <taxon>Viridiplantae</taxon>
        <taxon>Chlorophyta</taxon>
        <taxon>core chlorophytes</taxon>
        <taxon>Chlorophyceae</taxon>
        <taxon>CS clade</taxon>
        <taxon>Chlamydomonadales</taxon>
        <taxon>Volvocaceae</taxon>
        <taxon>Pleodorina</taxon>
    </lineage>
</organism>
<dbReference type="Gene3D" id="3.40.50.150">
    <property type="entry name" value="Vaccinia Virus protein VP39"/>
    <property type="match status" value="1"/>
</dbReference>
<dbReference type="EMBL" id="BRXU01000037">
    <property type="protein sequence ID" value="GLC60708.1"/>
    <property type="molecule type" value="Genomic_DNA"/>
</dbReference>
<evidence type="ECO:0000256" key="1">
    <source>
        <dbReference type="SAM" id="MobiDB-lite"/>
    </source>
</evidence>
<dbReference type="PANTHER" id="PTHR14614:SF132">
    <property type="entry name" value="PROTEIN-LYSINE METHYLTRANSFERASE C42C1.13"/>
    <property type="match status" value="1"/>
</dbReference>
<dbReference type="InterPro" id="IPR029063">
    <property type="entry name" value="SAM-dependent_MTases_sf"/>
</dbReference>
<keyword evidence="3" id="KW-1185">Reference proteome</keyword>
<feature type="region of interest" description="Disordered" evidence="1">
    <location>
        <begin position="216"/>
        <end position="237"/>
    </location>
</feature>
<dbReference type="Pfam" id="PF10294">
    <property type="entry name" value="Methyltransf_16"/>
    <property type="match status" value="2"/>
</dbReference>
<feature type="compositionally biased region" description="Low complexity" evidence="1">
    <location>
        <begin position="221"/>
        <end position="237"/>
    </location>
</feature>
<feature type="region of interest" description="Disordered" evidence="1">
    <location>
        <begin position="132"/>
        <end position="195"/>
    </location>
</feature>
<proteinExistence type="predicted"/>
<dbReference type="PANTHER" id="PTHR14614">
    <property type="entry name" value="HEPATOCELLULAR CARCINOMA-ASSOCIATED ANTIGEN"/>
    <property type="match status" value="1"/>
</dbReference>